<protein>
    <submittedName>
        <fullName evidence="1">Uncharacterized protein</fullName>
    </submittedName>
</protein>
<organism evidence="1 2">
    <name type="scientific">Diphasiastrum complanatum</name>
    <name type="common">Issler's clubmoss</name>
    <name type="synonym">Lycopodium complanatum</name>
    <dbReference type="NCBI Taxonomy" id="34168"/>
    <lineage>
        <taxon>Eukaryota</taxon>
        <taxon>Viridiplantae</taxon>
        <taxon>Streptophyta</taxon>
        <taxon>Embryophyta</taxon>
        <taxon>Tracheophyta</taxon>
        <taxon>Lycopodiopsida</taxon>
        <taxon>Lycopodiales</taxon>
        <taxon>Lycopodiaceae</taxon>
        <taxon>Lycopodioideae</taxon>
        <taxon>Diphasiastrum</taxon>
    </lineage>
</organism>
<reference evidence="2" key="1">
    <citation type="journal article" date="2024" name="Proc. Natl. Acad. Sci. U.S.A.">
        <title>Extraordinary preservation of gene collinearity over three hundred million years revealed in homosporous lycophytes.</title>
        <authorList>
            <person name="Li C."/>
            <person name="Wickell D."/>
            <person name="Kuo L.Y."/>
            <person name="Chen X."/>
            <person name="Nie B."/>
            <person name="Liao X."/>
            <person name="Peng D."/>
            <person name="Ji J."/>
            <person name="Jenkins J."/>
            <person name="Williams M."/>
            <person name="Shu S."/>
            <person name="Plott C."/>
            <person name="Barry K."/>
            <person name="Rajasekar S."/>
            <person name="Grimwood J."/>
            <person name="Han X."/>
            <person name="Sun S."/>
            <person name="Hou Z."/>
            <person name="He W."/>
            <person name="Dai G."/>
            <person name="Sun C."/>
            <person name="Schmutz J."/>
            <person name="Leebens-Mack J.H."/>
            <person name="Li F.W."/>
            <person name="Wang L."/>
        </authorList>
    </citation>
    <scope>NUCLEOTIDE SEQUENCE [LARGE SCALE GENOMIC DNA]</scope>
    <source>
        <strain evidence="2">cv. PW_Plant_1</strain>
    </source>
</reference>
<name>A0ACC2AZD5_DIPCM</name>
<comment type="caution">
    <text evidence="1">The sequence shown here is derived from an EMBL/GenBank/DDBJ whole genome shotgun (WGS) entry which is preliminary data.</text>
</comment>
<proteinExistence type="predicted"/>
<gene>
    <name evidence="1" type="ORF">O6H91_18G010100</name>
</gene>
<dbReference type="Proteomes" id="UP001162992">
    <property type="component" value="Chromosome 18"/>
</dbReference>
<sequence>MAMNNASVQAQGQAVQGQAQPPGARADMAPLLQQLNFASIRTRTQDLHSALSRIIHSFHTNPSLKWSEVLGQFAIVNMELLNLVEDIKPMLKVFVAYPKSVNVENAPILPIMLSSKLLPEMEVEESMLRDKLLSGLSNLSLPAQSEYLQKKIEMVRSACDIAEKVLADTRKVYGLGTRQGPVSFPTMEKAHTAKVIEQEKLLRNAANYGEGLRISPDQRQVSGSLPQHLAPSFAMGDSAPSSFQVTDSGSGLPKTPTSVALTTGFVRSGGTQQGPQAQLGSIPSPLQALGGATINGTPPSAMSFTNSPRSGNFNASSPQQQSQQQQNQAALLQRQKVQQLQKQQQALQQLRQPATPPLPHAQILNHQPGVVQQSIMQPQQAKLQQLQQSPLQQLHQQQQAQFQQHIQAQQERQFQLQIQQQQQHQQMQNAQLQPLQQGLGQNPLYQSNAMKPQLGQLAPGTGNSLFGNTQSSMLTSNMLLFWPHGKFFFIHHYTLSIVREFWIANLTQSGHPQALLQQRLQFGAGLNSSQSQRNLSSQMLTEPLYMGLPGGTQVSAGLGPPLQQLGSQSNYSSLLNSNQTNLLNSNQTNLLNTTQTNLLNASQNNLLTSSQSSLLDPGQNSLLSANQNSLLNAGQSSLLGSNQNCLLNANQNSLMNSSQNSLLNAGQNMAFGQRQQAPP</sequence>
<evidence type="ECO:0000313" key="2">
    <source>
        <dbReference type="Proteomes" id="UP001162992"/>
    </source>
</evidence>
<keyword evidence="2" id="KW-1185">Reference proteome</keyword>
<accession>A0ACC2AZD5</accession>
<dbReference type="EMBL" id="CM055109">
    <property type="protein sequence ID" value="KAJ7522429.1"/>
    <property type="molecule type" value="Genomic_DNA"/>
</dbReference>
<evidence type="ECO:0000313" key="1">
    <source>
        <dbReference type="EMBL" id="KAJ7522429.1"/>
    </source>
</evidence>